<dbReference type="InterPro" id="IPR001680">
    <property type="entry name" value="WD40_rpt"/>
</dbReference>
<accession>A0A8I6S9I1</accession>
<dbReference type="SMART" id="SM00320">
    <property type="entry name" value="WD40"/>
    <property type="match status" value="6"/>
</dbReference>
<dbReference type="GO" id="GO:0043161">
    <property type="term" value="P:proteasome-mediated ubiquitin-dependent protein catabolic process"/>
    <property type="evidence" value="ECO:0007669"/>
    <property type="project" value="TreeGrafter"/>
</dbReference>
<dbReference type="InterPro" id="IPR051859">
    <property type="entry name" value="DCAF"/>
</dbReference>
<evidence type="ECO:0000313" key="4">
    <source>
        <dbReference type="Proteomes" id="UP000494040"/>
    </source>
</evidence>
<feature type="repeat" description="WD" evidence="1">
    <location>
        <begin position="271"/>
        <end position="313"/>
    </location>
</feature>
<organism evidence="3 4">
    <name type="scientific">Cimex lectularius</name>
    <name type="common">Bed bug</name>
    <name type="synonym">Acanthia lectularia</name>
    <dbReference type="NCBI Taxonomy" id="79782"/>
    <lineage>
        <taxon>Eukaryota</taxon>
        <taxon>Metazoa</taxon>
        <taxon>Ecdysozoa</taxon>
        <taxon>Arthropoda</taxon>
        <taxon>Hexapoda</taxon>
        <taxon>Insecta</taxon>
        <taxon>Pterygota</taxon>
        <taxon>Neoptera</taxon>
        <taxon>Paraneoptera</taxon>
        <taxon>Hemiptera</taxon>
        <taxon>Heteroptera</taxon>
        <taxon>Panheteroptera</taxon>
        <taxon>Cimicomorpha</taxon>
        <taxon>Cimicidae</taxon>
        <taxon>Cimex</taxon>
    </lineage>
</organism>
<dbReference type="PANTHER" id="PTHR19847">
    <property type="entry name" value="DDB1- AND CUL4-ASSOCIATED FACTOR 11"/>
    <property type="match status" value="1"/>
</dbReference>
<dbReference type="InterPro" id="IPR036322">
    <property type="entry name" value="WD40_repeat_dom_sf"/>
</dbReference>
<evidence type="ECO:0000313" key="3">
    <source>
        <dbReference type="EnsemblMetazoa" id="XP_014259071.1"/>
    </source>
</evidence>
<keyword evidence="4" id="KW-1185">Reference proteome</keyword>
<feature type="repeat" description="WD" evidence="1">
    <location>
        <begin position="319"/>
        <end position="353"/>
    </location>
</feature>
<dbReference type="OrthoDB" id="63070at2759"/>
<dbReference type="GeneID" id="106672280"/>
<dbReference type="PANTHER" id="PTHR19847:SF7">
    <property type="entry name" value="DDB1- AND CUL4-ASSOCIATED FACTOR 11"/>
    <property type="match status" value="1"/>
</dbReference>
<dbReference type="Gene3D" id="2.130.10.10">
    <property type="entry name" value="YVTN repeat-like/Quinoprotein amine dehydrogenase"/>
    <property type="match status" value="2"/>
</dbReference>
<dbReference type="EnsemblMetazoa" id="XM_014403585.2">
    <property type="protein sequence ID" value="XP_014259071.1"/>
    <property type="gene ID" value="LOC106672280"/>
</dbReference>
<dbReference type="RefSeq" id="XP_014259071.1">
    <property type="nucleotide sequence ID" value="XM_014403585.2"/>
</dbReference>
<dbReference type="PROSITE" id="PS50082">
    <property type="entry name" value="WD_REPEATS_2"/>
    <property type="match status" value="2"/>
</dbReference>
<keyword evidence="1" id="KW-0853">WD repeat</keyword>
<protein>
    <recommendedName>
        <fullName evidence="5">DDB1- and CUL4-associated factor 11</fullName>
    </recommendedName>
</protein>
<dbReference type="GO" id="GO:0080008">
    <property type="term" value="C:Cul4-RING E3 ubiquitin ligase complex"/>
    <property type="evidence" value="ECO:0007669"/>
    <property type="project" value="TreeGrafter"/>
</dbReference>
<evidence type="ECO:0000256" key="1">
    <source>
        <dbReference type="PROSITE-ProRule" id="PRU00221"/>
    </source>
</evidence>
<sequence>MYQGVQLLRTRPKPANLGELSQSSESEDPDTHVSLHALTNRKKREKTSSGKVYSSIKFPVPVCPGNGSNLTNLHSSSLCLVTRQASGLLHKRHSNNFTDWILKRQSGLLKGGAGFSNTDKCILVNAKLPRKANLLDTYESKAFSGIFSHDGNLLLTASQYRFLRLYDSSNGKMYKLIKTIEGRDVRWSVLGTAFALNSSHFAYSSWSPCVALVNIENDTYSEVSLDLCPVEQRIAVFSLQFGNSGNMILCGANDGFIYLYNLGSNERLLRVHGHDDDLNAVAFADNSSQIFYTGGDDGMCKVWDIRTLTESSPKPVGILAGHMGGIVHIDSKGDARHLISNSKDQTIKLWDIRVLSNQKVLDHAKHILSLYAWDYRWQKAPKAFNNEKNMVKGDTSLATYRSHVVQQTHIRCHFSPAFTTGQRFIYTGCAYGKVVIYDLLTGRDILHLTGHKSCVRDVSWHPYRTEIISSSWDHSVFSYSNLRFKCKLVEGTSDVRRHILSSRC</sequence>
<evidence type="ECO:0000256" key="2">
    <source>
        <dbReference type="SAM" id="MobiDB-lite"/>
    </source>
</evidence>
<dbReference type="SUPFAM" id="SSF50978">
    <property type="entry name" value="WD40 repeat-like"/>
    <property type="match status" value="1"/>
</dbReference>
<evidence type="ECO:0008006" key="5">
    <source>
        <dbReference type="Google" id="ProtNLM"/>
    </source>
</evidence>
<proteinExistence type="predicted"/>
<dbReference type="KEGG" id="clec:106672280"/>
<reference evidence="3" key="1">
    <citation type="submission" date="2022-01" db="UniProtKB">
        <authorList>
            <consortium name="EnsemblMetazoa"/>
        </authorList>
    </citation>
    <scope>IDENTIFICATION</scope>
</reference>
<dbReference type="InterPro" id="IPR015943">
    <property type="entry name" value="WD40/YVTN_repeat-like_dom_sf"/>
</dbReference>
<name>A0A8I6S9I1_CIMLE</name>
<dbReference type="Pfam" id="PF00400">
    <property type="entry name" value="WD40"/>
    <property type="match status" value="3"/>
</dbReference>
<feature type="region of interest" description="Disordered" evidence="2">
    <location>
        <begin position="1"/>
        <end position="32"/>
    </location>
</feature>
<dbReference type="Proteomes" id="UP000494040">
    <property type="component" value="Unassembled WGS sequence"/>
</dbReference>
<dbReference type="OMA" id="EHTFPQM"/>
<dbReference type="PROSITE" id="PS50294">
    <property type="entry name" value="WD_REPEATS_REGION"/>
    <property type="match status" value="2"/>
</dbReference>
<dbReference type="AlphaFoldDB" id="A0A8I6S9I1"/>